<dbReference type="InterPro" id="IPR052019">
    <property type="entry name" value="F420H2_bilvrd_red/Heme_oxyg"/>
</dbReference>
<organism evidence="3 4">
    <name type="scientific">Candidatus Southlakia epibionticum</name>
    <dbReference type="NCBI Taxonomy" id="3043284"/>
    <lineage>
        <taxon>Bacteria</taxon>
        <taxon>Candidatus Saccharimonadota</taxon>
        <taxon>Candidatus Saccharimonadia</taxon>
        <taxon>Candidatus Saccharimonadales</taxon>
        <taxon>Candidatus Saccharimonadaceae</taxon>
        <taxon>Candidatus Southlakia</taxon>
    </lineage>
</organism>
<dbReference type="SUPFAM" id="SSF50475">
    <property type="entry name" value="FMN-binding split barrel"/>
    <property type="match status" value="1"/>
</dbReference>
<feature type="domain" description="Pyridoxamine 5'-phosphate oxidase N-terminal" evidence="2">
    <location>
        <begin position="6"/>
        <end position="106"/>
    </location>
</feature>
<dbReference type="EMBL" id="CP124550">
    <property type="protein sequence ID" value="WIO45675.1"/>
    <property type="molecule type" value="Genomic_DNA"/>
</dbReference>
<keyword evidence="4" id="KW-1185">Reference proteome</keyword>
<dbReference type="Pfam" id="PF01243">
    <property type="entry name" value="PNPOx_N"/>
    <property type="match status" value="1"/>
</dbReference>
<evidence type="ECO:0000256" key="1">
    <source>
        <dbReference type="ARBA" id="ARBA00023002"/>
    </source>
</evidence>
<evidence type="ECO:0000259" key="2">
    <source>
        <dbReference type="Pfam" id="PF01243"/>
    </source>
</evidence>
<evidence type="ECO:0000313" key="4">
    <source>
        <dbReference type="Proteomes" id="UP001177295"/>
    </source>
</evidence>
<name>A0ABY8WT31_9BACT</name>
<reference evidence="3 4" key="1">
    <citation type="journal article" date="2023" name="Cell">
        <title>Genetic manipulation of Patescibacteria provides mechanistic insights into microbial dark matter and the epibiotic lifestyle.</title>
        <authorList>
            <person name="Wang Y."/>
            <person name="Gallagher L.A."/>
            <person name="Andrade P.A."/>
            <person name="Liu A."/>
            <person name="Humphreys I.R."/>
            <person name="Turkarslan S."/>
            <person name="Cutler K.J."/>
            <person name="Arrieta-Ortiz M.L."/>
            <person name="Li Y."/>
            <person name="Radey M.C."/>
            <person name="McLean J.S."/>
            <person name="Cong Q."/>
            <person name="Baker D."/>
            <person name="Baliga N.S."/>
            <person name="Peterson S.B."/>
            <person name="Mougous J.D."/>
        </authorList>
    </citation>
    <scope>NUCLEOTIDE SEQUENCE [LARGE SCALE GENOMIC DNA]</scope>
    <source>
        <strain evidence="3 4">ML1</strain>
    </source>
</reference>
<proteinExistence type="predicted"/>
<dbReference type="Proteomes" id="UP001177295">
    <property type="component" value="Chromosome"/>
</dbReference>
<dbReference type="InterPro" id="IPR011576">
    <property type="entry name" value="Pyridox_Oxase_N"/>
</dbReference>
<gene>
    <name evidence="3" type="ORF">SEML1_0031</name>
</gene>
<keyword evidence="1" id="KW-0560">Oxidoreductase</keyword>
<dbReference type="PANTHER" id="PTHR35176:SF6">
    <property type="entry name" value="HEME OXYGENASE HI_0854-RELATED"/>
    <property type="match status" value="1"/>
</dbReference>
<dbReference type="PANTHER" id="PTHR35176">
    <property type="entry name" value="HEME OXYGENASE HI_0854-RELATED"/>
    <property type="match status" value="1"/>
</dbReference>
<protein>
    <recommendedName>
        <fullName evidence="2">Pyridoxamine 5'-phosphate oxidase N-terminal domain-containing protein</fullName>
    </recommendedName>
</protein>
<sequence length="130" mass="13937">MNNFDSVRVGCLATTNADGSPRATPLHFVLTDTQLVWLSPETAVHSQNISRDPHVSFTMWKSPTIALRIDGIARVASGDEALALTHAFRKKLGDSPKLPGASVYAVARKVAYSTTCDGRILIESTAPSTV</sequence>
<accession>A0ABY8WT31</accession>
<dbReference type="Gene3D" id="2.30.110.10">
    <property type="entry name" value="Electron Transport, Fmn-binding Protein, Chain A"/>
    <property type="match status" value="1"/>
</dbReference>
<dbReference type="RefSeq" id="WP_376754050.1">
    <property type="nucleotide sequence ID" value="NZ_CP124550.1"/>
</dbReference>
<dbReference type="InterPro" id="IPR012349">
    <property type="entry name" value="Split_barrel_FMN-bd"/>
</dbReference>
<evidence type="ECO:0000313" key="3">
    <source>
        <dbReference type="EMBL" id="WIO45675.1"/>
    </source>
</evidence>